<feature type="binding site" evidence="4">
    <location>
        <position position="269"/>
    </location>
    <ligand>
        <name>S-adenosyl-L-methionine</name>
        <dbReference type="ChEBI" id="CHEBI:59789"/>
    </ligand>
</feature>
<evidence type="ECO:0000256" key="4">
    <source>
        <dbReference type="PROSITE-ProRule" id="PRU01024"/>
    </source>
</evidence>
<accession>A0A7M2RI44</accession>
<proteinExistence type="inferred from homology"/>
<dbReference type="SUPFAM" id="SSF53335">
    <property type="entry name" value="S-adenosyl-L-methionine-dependent methyltransferases"/>
    <property type="match status" value="1"/>
</dbReference>
<evidence type="ECO:0000313" key="7">
    <source>
        <dbReference type="Proteomes" id="UP000593601"/>
    </source>
</evidence>
<dbReference type="Gene3D" id="2.40.50.1070">
    <property type="match status" value="1"/>
</dbReference>
<gene>
    <name evidence="6" type="primary">rlmD</name>
    <name evidence="6" type="ORF">INP51_13725</name>
</gene>
<dbReference type="GO" id="GO:0070041">
    <property type="term" value="F:rRNA (uridine-C5-)-methyltransferase activity"/>
    <property type="evidence" value="ECO:0007669"/>
    <property type="project" value="TreeGrafter"/>
</dbReference>
<dbReference type="RefSeq" id="WP_193735369.1">
    <property type="nucleotide sequence ID" value="NZ_CP063304.1"/>
</dbReference>
<dbReference type="AlphaFoldDB" id="A0A7M2RI44"/>
<dbReference type="InterPro" id="IPR010280">
    <property type="entry name" value="U5_MeTrfase_fam"/>
</dbReference>
<reference evidence="6 7" key="1">
    <citation type="submission" date="2020-10" db="EMBL/GenBank/DDBJ databases">
        <title>Blautia liquoris sp.nov., isolated from the mud in a fermentation cellar used for the production of Chinese strong-flavoured liquor.</title>
        <authorList>
            <person name="Lu L."/>
        </authorList>
    </citation>
    <scope>NUCLEOTIDE SEQUENCE [LARGE SCALE GENOMIC DNA]</scope>
    <source>
        <strain evidence="6 7">LZLJ-3</strain>
    </source>
</reference>
<dbReference type="InterPro" id="IPR029063">
    <property type="entry name" value="SAM-dependent_MTases_sf"/>
</dbReference>
<dbReference type="FunFam" id="2.40.50.1070:FF:000003">
    <property type="entry name" value="23S rRNA (Uracil-5-)-methyltransferase RumA"/>
    <property type="match status" value="1"/>
</dbReference>
<evidence type="ECO:0000313" key="6">
    <source>
        <dbReference type="EMBL" id="QOV19010.1"/>
    </source>
</evidence>
<comment type="similarity">
    <text evidence="4">Belongs to the class I-like SAM-binding methyltransferase superfamily. RNA M5U methyltransferase family.</text>
</comment>
<dbReference type="PANTHER" id="PTHR11061:SF30">
    <property type="entry name" value="TRNA (URACIL(54)-C(5))-METHYLTRANSFERASE"/>
    <property type="match status" value="1"/>
</dbReference>
<feature type="binding site" evidence="4">
    <location>
        <position position="219"/>
    </location>
    <ligand>
        <name>S-adenosyl-L-methionine</name>
        <dbReference type="ChEBI" id="CHEBI:59789"/>
    </ligand>
</feature>
<feature type="active site" description="Nucleophile" evidence="4">
    <location>
        <position position="344"/>
    </location>
</feature>
<evidence type="ECO:0000256" key="1">
    <source>
        <dbReference type="ARBA" id="ARBA00022603"/>
    </source>
</evidence>
<feature type="active site" evidence="5">
    <location>
        <position position="344"/>
    </location>
</feature>
<dbReference type="Pfam" id="PF05958">
    <property type="entry name" value="tRNA_U5-meth_tr"/>
    <property type="match status" value="1"/>
</dbReference>
<evidence type="ECO:0000256" key="5">
    <source>
        <dbReference type="PROSITE-ProRule" id="PRU10015"/>
    </source>
</evidence>
<dbReference type="EMBL" id="CP063304">
    <property type="protein sequence ID" value="QOV19010.1"/>
    <property type="molecule type" value="Genomic_DNA"/>
</dbReference>
<sequence length="389" mass="43538">MKEISKRKLSVCPHQKTCGGCDYPNIPYKEQLSAKEDYVRKCLLGLCKVDPIIGMENPTHYRNKVTAEFAHKKDGAIISGRYRERSHQVIPVENCLIEDEIADSIILEIRDLLKSFKIKVYSEVSGYGLLRHVLIRRGFVSGEVMVVLVLTSPILPSKNNFVKALRKVHPEISTVIINVNDKPTSMVLGERNITLYGKGYIQDQLCGLTFRISPSSFYQVNPVQTEILYQKALELASLTGKERVLDAYCGIGTIGMTAAAGANEVIGIELNKAAIKDAVINARQNKIKNITFYQGDAGKFMQDLARESEKIDLVFMDPPRNGSDDAFLMSLVKLKPERVIYISCNPETLARDLKYLAKHGYHVVKAVPVDMFAYTAHLETIVSLQRGNL</sequence>
<dbReference type="EC" id="2.1.1.190" evidence="6"/>
<keyword evidence="2 4" id="KW-0808">Transferase</keyword>
<dbReference type="Gene3D" id="3.40.50.150">
    <property type="entry name" value="Vaccinia Virus protein VP39"/>
    <property type="match status" value="1"/>
</dbReference>
<dbReference type="PROSITE" id="PS51687">
    <property type="entry name" value="SAM_MT_RNA_M5U"/>
    <property type="match status" value="1"/>
</dbReference>
<organism evidence="6 7">
    <name type="scientific">Blautia liquoris</name>
    <dbReference type="NCBI Taxonomy" id="2779518"/>
    <lineage>
        <taxon>Bacteria</taxon>
        <taxon>Bacillati</taxon>
        <taxon>Bacillota</taxon>
        <taxon>Clostridia</taxon>
        <taxon>Lachnospirales</taxon>
        <taxon>Lachnospiraceae</taxon>
        <taxon>Blautia</taxon>
    </lineage>
</organism>
<protein>
    <submittedName>
        <fullName evidence="6">23S rRNA (Uracil(1939)-C(5))-methyltransferase RlmD</fullName>
        <ecNumber evidence="6">2.1.1.190</ecNumber>
    </submittedName>
</protein>
<keyword evidence="7" id="KW-1185">Reference proteome</keyword>
<dbReference type="InterPro" id="IPR030390">
    <property type="entry name" value="MeTrfase_TrmA_AS"/>
</dbReference>
<name>A0A7M2RI44_9FIRM</name>
<feature type="binding site" evidence="4">
    <location>
        <position position="317"/>
    </location>
    <ligand>
        <name>S-adenosyl-L-methionine</name>
        <dbReference type="ChEBI" id="CHEBI:59789"/>
    </ligand>
</feature>
<dbReference type="Proteomes" id="UP000593601">
    <property type="component" value="Chromosome"/>
</dbReference>
<dbReference type="PANTHER" id="PTHR11061">
    <property type="entry name" value="RNA M5U METHYLTRANSFERASE"/>
    <property type="match status" value="1"/>
</dbReference>
<dbReference type="FunFam" id="3.40.50.150:FF:000009">
    <property type="entry name" value="23S rRNA (Uracil(1939)-C(5))-methyltransferase RlmD"/>
    <property type="match status" value="1"/>
</dbReference>
<keyword evidence="3 4" id="KW-0949">S-adenosyl-L-methionine</keyword>
<feature type="binding site" evidence="4">
    <location>
        <position position="248"/>
    </location>
    <ligand>
        <name>S-adenosyl-L-methionine</name>
        <dbReference type="ChEBI" id="CHEBI:59789"/>
    </ligand>
</feature>
<dbReference type="CDD" id="cd02440">
    <property type="entry name" value="AdoMet_MTases"/>
    <property type="match status" value="1"/>
</dbReference>
<keyword evidence="1 4" id="KW-0489">Methyltransferase</keyword>
<dbReference type="KEGG" id="bliq:INP51_13725"/>
<dbReference type="PROSITE" id="PS01230">
    <property type="entry name" value="TRMA_1"/>
    <property type="match status" value="1"/>
</dbReference>
<evidence type="ECO:0000256" key="2">
    <source>
        <dbReference type="ARBA" id="ARBA00022679"/>
    </source>
</evidence>
<evidence type="ECO:0000256" key="3">
    <source>
        <dbReference type="ARBA" id="ARBA00022691"/>
    </source>
</evidence>
<dbReference type="GO" id="GO:0070475">
    <property type="term" value="P:rRNA base methylation"/>
    <property type="evidence" value="ECO:0007669"/>
    <property type="project" value="TreeGrafter"/>
</dbReference>
<dbReference type="NCBIfam" id="TIGR00479">
    <property type="entry name" value="rumA"/>
    <property type="match status" value="1"/>
</dbReference>